<gene>
    <name evidence="13" type="ORF">CXQ85_005192</name>
</gene>
<keyword evidence="9" id="KW-0926">Vacuole</keyword>
<dbReference type="InterPro" id="IPR036322">
    <property type="entry name" value="WD40_repeat_dom_sf"/>
</dbReference>
<dbReference type="VEuPathDB" id="FungiDB:CXQ85_005192"/>
<comment type="catalytic activity">
    <reaction evidence="9">
        <text>S-ubiquitinyl-[E2 ubiquitin-conjugating enzyme]-L-cysteine + [acceptor protein]-L-lysine = [E2 ubiquitin-conjugating enzyme]-L-cysteine + N(6)-ubiquitinyl-[acceptor protein]-L-lysine.</text>
        <dbReference type="EC" id="2.3.2.27"/>
    </reaction>
</comment>
<dbReference type="GO" id="GO:0033263">
    <property type="term" value="C:CORVET complex"/>
    <property type="evidence" value="ECO:0007669"/>
    <property type="project" value="UniProtKB-UniRule"/>
</dbReference>
<dbReference type="InterPro" id="IPR015943">
    <property type="entry name" value="WD40/YVTN_repeat-like_dom_sf"/>
</dbReference>
<evidence type="ECO:0000259" key="12">
    <source>
        <dbReference type="PROSITE" id="PS50089"/>
    </source>
</evidence>
<dbReference type="RefSeq" id="XP_025343558.1">
    <property type="nucleotide sequence ID" value="XM_025488791.1"/>
</dbReference>
<dbReference type="Gene3D" id="3.30.40.10">
    <property type="entry name" value="Zinc/RING finger domain, C3HC4 (zinc finger)"/>
    <property type="match status" value="1"/>
</dbReference>
<dbReference type="Pfam" id="PF17122">
    <property type="entry name" value="zf-C3H2C3"/>
    <property type="match status" value="1"/>
</dbReference>
<dbReference type="GO" id="GO:0030897">
    <property type="term" value="C:HOPS complex"/>
    <property type="evidence" value="ECO:0007669"/>
    <property type="project" value="UniProtKB-UniRule"/>
</dbReference>
<evidence type="ECO:0000256" key="8">
    <source>
        <dbReference type="ARBA" id="ARBA00029433"/>
    </source>
</evidence>
<dbReference type="GO" id="GO:0006886">
    <property type="term" value="P:intracellular protein transport"/>
    <property type="evidence" value="ECO:0007669"/>
    <property type="project" value="UniProtKB-UniRule"/>
</dbReference>
<reference evidence="13 14" key="1">
    <citation type="submission" date="2017-12" db="EMBL/GenBank/DDBJ databases">
        <title>Genome Sequence of a Multidrug-Resistant Candida haemulonii Isolate from a Patient with Chronic Leg Ulcers in Israel.</title>
        <authorList>
            <person name="Chow N.A."/>
            <person name="Gade L."/>
            <person name="Batra D."/>
            <person name="Rowe L.A."/>
            <person name="Ben-Ami R."/>
            <person name="Loparev V.N."/>
            <person name="Litvintseva A.P."/>
        </authorList>
    </citation>
    <scope>NUCLEOTIDE SEQUENCE [LARGE SCALE GENOMIC DNA]</scope>
    <source>
        <strain evidence="13 14">B11899</strain>
    </source>
</reference>
<evidence type="ECO:0000256" key="6">
    <source>
        <dbReference type="ARBA" id="ARBA00022927"/>
    </source>
</evidence>
<dbReference type="InterPro" id="IPR001841">
    <property type="entry name" value="Znf_RING"/>
</dbReference>
<accession>A0A2V1AXP0</accession>
<dbReference type="PROSITE" id="PS50089">
    <property type="entry name" value="ZF_RING_2"/>
    <property type="match status" value="1"/>
</dbReference>
<keyword evidence="4 10" id="KW-0863">Zinc-finger</keyword>
<comment type="subcellular location">
    <subcellularLocation>
        <location evidence="8">Endomembrane system</location>
        <topology evidence="8">Peripheral membrane protein</topology>
        <orientation evidence="8">Cytoplasmic side</orientation>
    </subcellularLocation>
    <subcellularLocation>
        <location evidence="9">Vacuole membrane</location>
        <topology evidence="9">Peripheral membrane protein</topology>
        <orientation evidence="9">Cytoplasmic side</orientation>
    </subcellularLocation>
</comment>
<dbReference type="GO" id="GO:0000329">
    <property type="term" value="C:fungal-type vacuole membrane"/>
    <property type="evidence" value="ECO:0007669"/>
    <property type="project" value="UniProtKB-UniRule"/>
</dbReference>
<dbReference type="SUPFAM" id="SSF57850">
    <property type="entry name" value="RING/U-box"/>
    <property type="match status" value="1"/>
</dbReference>
<evidence type="ECO:0000256" key="4">
    <source>
        <dbReference type="ARBA" id="ARBA00022771"/>
    </source>
</evidence>
<keyword evidence="7 9" id="KW-0472">Membrane</keyword>
<proteinExistence type="inferred from homology"/>
<dbReference type="InterPro" id="IPR016528">
    <property type="entry name" value="VPS11"/>
</dbReference>
<evidence type="ECO:0000256" key="7">
    <source>
        <dbReference type="ARBA" id="ARBA00023136"/>
    </source>
</evidence>
<dbReference type="STRING" id="45357.A0A2V1AXP0"/>
<comment type="caution">
    <text evidence="13">The sequence shown here is derived from an EMBL/GenBank/DDBJ whole genome shotgun (WGS) entry which is preliminary data.</text>
</comment>
<dbReference type="GO" id="GO:0006904">
    <property type="term" value="P:vesicle docking involved in exocytosis"/>
    <property type="evidence" value="ECO:0007669"/>
    <property type="project" value="TreeGrafter"/>
</dbReference>
<feature type="domain" description="RING-type" evidence="12">
    <location>
        <begin position="906"/>
        <end position="953"/>
    </location>
</feature>
<dbReference type="Proteomes" id="UP000244309">
    <property type="component" value="Unassembled WGS sequence"/>
</dbReference>
<keyword evidence="14" id="KW-1185">Reference proteome</keyword>
<keyword evidence="5" id="KW-0862">Zinc</keyword>
<dbReference type="Pfam" id="PF12451">
    <property type="entry name" value="VPS11_C"/>
    <property type="match status" value="1"/>
</dbReference>
<comment type="subunit">
    <text evidence="9">Component of the homotypic vacuole fusion and vacuole protein sorting (HOPS) complex. Component of the class C core vacuole/endosome tethering (CORVET) complex.</text>
</comment>
<evidence type="ECO:0000256" key="10">
    <source>
        <dbReference type="PROSITE-ProRule" id="PRU00175"/>
    </source>
</evidence>
<dbReference type="InterPro" id="IPR057308">
    <property type="entry name" value="CHCR_PEP5_VPS11"/>
</dbReference>
<dbReference type="PROSITE" id="PS50236">
    <property type="entry name" value="CHCR"/>
    <property type="match status" value="1"/>
</dbReference>
<evidence type="ECO:0000313" key="13">
    <source>
        <dbReference type="EMBL" id="PVH22618.1"/>
    </source>
</evidence>
<keyword evidence="2 9" id="KW-0813">Transport</keyword>
<dbReference type="Pfam" id="PF23356">
    <property type="entry name" value="TPR_PEP5_VPS11"/>
    <property type="match status" value="2"/>
</dbReference>
<dbReference type="PANTHER" id="PTHR23323">
    <property type="entry name" value="VACUOLAR PROTEIN SORTING-ASSOCIATED PROTEIN"/>
    <property type="match status" value="1"/>
</dbReference>
<sequence length="1001" mass="114721">MSLPSTWRQFQLFDFLPIRDPNYQSEFPLFSDPSLSSITSSSSYIVFAYQNAYIRLLDKSSLQSVRSFCGYDLDYRITFMKPLLHSNLLVTLAEAQGRPAIIKVWDLNKITQLSPSTVNDDDIMKHKFITQVSVNEGDNSYPVSCFAFNDSLTCIALGYTNGKVILVRGDMLRDRGAKQRVIYESVDPITGIHFNRFEEIVYVTTISRVLTVLTTGRNQGKPHRVLSKNQGVDLDCSDIEYRSSKLITASTEDLKYFNHVSRSSVINFNVPKKKILRLFKDYLLIVCPIEETVEDKSISSSTKTLTRLLLLDLKNMHISFSLTIPNSTISHVFASNNDNNVLLLSTDGVLYKLHEKPINQQLETILQRELFSIALNLANQNNLDDPTILRIYRLYGDHLYGKGDYDGAIDKYIHCLSLFSKETNRQIDADDDNMDDFIINVIMGFKQVSNVQNMTKFLAELHRLGLADSDHVTLLVCCYCKLRMPTEIDNFIEEIDTENDSKKDKKARLDYDALNYPLFINLFKECGYYQQVTQLLLKLNRPHTIVDIQLNELGQYDKCISYIRSLPVDELLRILIDFSEALLRYKPMETTELLINVFTGQFKPEKRQDFFENGPQEKAAVEEQNSDPTISSYGAFLSYLSGSSDKHSELNDEEMTEPTYLPPRPSLVFHCFVGHEREFVVFLEACLQTFDKYQGNVSDKRDLLVTLFEVYLSMVTKDPEDAAEWKEKAKDLLKTNADLIDKTKALLVSHMYDFDEGVAVINESSENFEESIFRSCQMAGDVHGCLDAVRKYGEQKPNLYRLLLKFLGTSQGKIEDLSTKDFHFLLDKIKQHRLLSPLEIVKTLSSNPNATVGMVRDYLIDHFEQTNKHINNNEKLIQSYEHESTKNSLALTELTTNPMVANNSKCNGCELHLEFPVIYFKCRHAYHQRCLNENIYIPESSENGDNDPKCPLCVNDLSSSEAARERQLQIKEESDIFNQQLSDADDKFKVICEYIGKGVME</sequence>
<dbReference type="InterPro" id="IPR057307">
    <property type="entry name" value="PEP5_VPS11_N"/>
</dbReference>
<comment type="similarity">
    <text evidence="1 9">Belongs to the VPS11 family.</text>
</comment>
<name>A0A2V1AXP0_9ASCO</name>
<dbReference type="GO" id="GO:0007032">
    <property type="term" value="P:endosome organization"/>
    <property type="evidence" value="ECO:0007669"/>
    <property type="project" value="TreeGrafter"/>
</dbReference>
<dbReference type="PANTHER" id="PTHR23323:SF24">
    <property type="entry name" value="VACUOLAR PROTEIN SORTING-ASSOCIATED PROTEIN 11 HOMOLOG"/>
    <property type="match status" value="1"/>
</dbReference>
<dbReference type="GO" id="GO:0048284">
    <property type="term" value="P:organelle fusion"/>
    <property type="evidence" value="ECO:0007669"/>
    <property type="project" value="TreeGrafter"/>
</dbReference>
<dbReference type="Pfam" id="PF23341">
    <property type="entry name" value="PEP5_VPS11_N"/>
    <property type="match status" value="1"/>
</dbReference>
<evidence type="ECO:0000256" key="1">
    <source>
        <dbReference type="ARBA" id="ARBA00007070"/>
    </source>
</evidence>
<protein>
    <recommendedName>
        <fullName evidence="9">E3 ubiquitin-protein ligase PEP5</fullName>
        <ecNumber evidence="9">2.3.2.27</ecNumber>
    </recommendedName>
</protein>
<dbReference type="GO" id="GO:0030674">
    <property type="term" value="F:protein-macromolecule adaptor activity"/>
    <property type="evidence" value="ECO:0007669"/>
    <property type="project" value="TreeGrafter"/>
</dbReference>
<dbReference type="PIRSF" id="PIRSF007860">
    <property type="entry name" value="VPS11"/>
    <property type="match status" value="1"/>
</dbReference>
<dbReference type="GO" id="GO:0007033">
    <property type="term" value="P:vacuole organization"/>
    <property type="evidence" value="ECO:0007669"/>
    <property type="project" value="TreeGrafter"/>
</dbReference>
<keyword evidence="9" id="KW-0833">Ubl conjugation pathway</keyword>
<evidence type="ECO:0000256" key="11">
    <source>
        <dbReference type="PROSITE-ProRule" id="PRU01006"/>
    </source>
</evidence>
<evidence type="ECO:0000256" key="9">
    <source>
        <dbReference type="PIRNR" id="PIRNR007860"/>
    </source>
</evidence>
<dbReference type="InterPro" id="IPR000547">
    <property type="entry name" value="Clathrin_H-chain/VPS_repeat"/>
</dbReference>
<dbReference type="AlphaFoldDB" id="A0A2V1AXP0"/>
<keyword evidence="9" id="KW-0808">Transferase</keyword>
<dbReference type="InterPro" id="IPR024763">
    <property type="entry name" value="VPS11_C"/>
</dbReference>
<dbReference type="Gene3D" id="2.130.10.10">
    <property type="entry name" value="YVTN repeat-like/Quinoprotein amine dehydrogenase"/>
    <property type="match status" value="1"/>
</dbReference>
<evidence type="ECO:0000256" key="5">
    <source>
        <dbReference type="ARBA" id="ARBA00022833"/>
    </source>
</evidence>
<feature type="repeat" description="CHCR" evidence="11">
    <location>
        <begin position="426"/>
        <end position="591"/>
    </location>
</feature>
<dbReference type="EMBL" id="PKFO01000008">
    <property type="protein sequence ID" value="PVH22618.1"/>
    <property type="molecule type" value="Genomic_DNA"/>
</dbReference>
<dbReference type="GeneID" id="37010522"/>
<dbReference type="SUPFAM" id="SSF50978">
    <property type="entry name" value="WD40 repeat-like"/>
    <property type="match status" value="1"/>
</dbReference>
<keyword evidence="3" id="KW-0479">Metal-binding</keyword>
<dbReference type="OrthoDB" id="26184at2759"/>
<dbReference type="GO" id="GO:0008270">
    <property type="term" value="F:zinc ion binding"/>
    <property type="evidence" value="ECO:0007669"/>
    <property type="project" value="UniProtKB-KW"/>
</dbReference>
<dbReference type="CDD" id="cd16688">
    <property type="entry name" value="RING-H2_Vps11"/>
    <property type="match status" value="1"/>
</dbReference>
<evidence type="ECO:0000256" key="3">
    <source>
        <dbReference type="ARBA" id="ARBA00022723"/>
    </source>
</evidence>
<dbReference type="EC" id="2.3.2.27" evidence="9"/>
<evidence type="ECO:0000313" key="14">
    <source>
        <dbReference type="Proteomes" id="UP000244309"/>
    </source>
</evidence>
<dbReference type="GO" id="GO:0061630">
    <property type="term" value="F:ubiquitin protein ligase activity"/>
    <property type="evidence" value="ECO:0007669"/>
    <property type="project" value="UniProtKB-EC"/>
</dbReference>
<keyword evidence="6 9" id="KW-0653">Protein transport</keyword>
<organism evidence="13 14">
    <name type="scientific">Candidozyma haemuli</name>
    <dbReference type="NCBI Taxonomy" id="45357"/>
    <lineage>
        <taxon>Eukaryota</taxon>
        <taxon>Fungi</taxon>
        <taxon>Dikarya</taxon>
        <taxon>Ascomycota</taxon>
        <taxon>Saccharomycotina</taxon>
        <taxon>Pichiomycetes</taxon>
        <taxon>Metschnikowiaceae</taxon>
        <taxon>Candidozyma</taxon>
    </lineage>
</organism>
<dbReference type="InterPro" id="IPR013083">
    <property type="entry name" value="Znf_RING/FYVE/PHD"/>
</dbReference>
<evidence type="ECO:0000256" key="2">
    <source>
        <dbReference type="ARBA" id="ARBA00022448"/>
    </source>
</evidence>